<keyword evidence="2 6" id="KW-0328">Glycosyltransferase</keyword>
<evidence type="ECO:0000256" key="3">
    <source>
        <dbReference type="ARBA" id="ARBA00022679"/>
    </source>
</evidence>
<dbReference type="SUPFAM" id="SSF56399">
    <property type="entry name" value="ADP-ribosylation"/>
    <property type="match status" value="1"/>
</dbReference>
<keyword evidence="5" id="KW-0539">Nucleus</keyword>
<feature type="domain" description="PARP catalytic" evidence="7">
    <location>
        <begin position="35"/>
        <end position="221"/>
    </location>
</feature>
<dbReference type="InterPro" id="IPR012317">
    <property type="entry name" value="Poly(ADP-ribose)pol_cat_dom"/>
</dbReference>
<dbReference type="GO" id="GO:0005634">
    <property type="term" value="C:nucleus"/>
    <property type="evidence" value="ECO:0007669"/>
    <property type="project" value="UniProtKB-SubCell"/>
</dbReference>
<evidence type="ECO:0000256" key="4">
    <source>
        <dbReference type="ARBA" id="ARBA00023027"/>
    </source>
</evidence>
<dbReference type="PANTHER" id="PTHR14453">
    <property type="entry name" value="PARP/ZINC FINGER CCCH TYPE DOMAIN CONTAINING PROTEIN"/>
    <property type="match status" value="1"/>
</dbReference>
<sequence length="221" mass="25791">LKGFQQNILQAKLQISLYVQDILRMEADKDDELDIPRQWGDQEEQLKLVELLKNDADFIRIEKRMRETKLWNHYALRRRILQQELSNKPNLQIEMELFHGTRAAPPKEIYNGEYGFDMTFCTSGLWGLGTYFAMNASYSCQSYSYQLPNGKRQVFLAQVLTGDVFDYKGKNDQTLRRPPKKNESISDIRYNSVAGETGGSKVYIVYENRVAYPTFLITYSQ</sequence>
<name>A0A820UT18_9BILA</name>
<proteinExistence type="predicted"/>
<comment type="caution">
    <text evidence="8">The sequence shown here is derived from an EMBL/GenBank/DDBJ whole genome shotgun (WGS) entry which is preliminary data.</text>
</comment>
<evidence type="ECO:0000256" key="2">
    <source>
        <dbReference type="ARBA" id="ARBA00022676"/>
    </source>
</evidence>
<dbReference type="GO" id="GO:0003950">
    <property type="term" value="F:NAD+ poly-ADP-ribosyltransferase activity"/>
    <property type="evidence" value="ECO:0007669"/>
    <property type="project" value="UniProtKB-UniRule"/>
</dbReference>
<keyword evidence="4 6" id="KW-0520">NAD</keyword>
<organism evidence="8 9">
    <name type="scientific">Rotaria socialis</name>
    <dbReference type="NCBI Taxonomy" id="392032"/>
    <lineage>
        <taxon>Eukaryota</taxon>
        <taxon>Metazoa</taxon>
        <taxon>Spiralia</taxon>
        <taxon>Gnathifera</taxon>
        <taxon>Rotifera</taxon>
        <taxon>Eurotatoria</taxon>
        <taxon>Bdelloidea</taxon>
        <taxon>Philodinida</taxon>
        <taxon>Philodinidae</taxon>
        <taxon>Rotaria</taxon>
    </lineage>
</organism>
<dbReference type="PROSITE" id="PS51059">
    <property type="entry name" value="PARP_CATALYTIC"/>
    <property type="match status" value="1"/>
</dbReference>
<dbReference type="AlphaFoldDB" id="A0A820UT18"/>
<evidence type="ECO:0000256" key="1">
    <source>
        <dbReference type="ARBA" id="ARBA00004123"/>
    </source>
</evidence>
<protein>
    <recommendedName>
        <fullName evidence="6">Poly [ADP-ribose] polymerase</fullName>
        <shortName evidence="6">PARP</shortName>
        <ecNumber evidence="6">2.4.2.-</ecNumber>
    </recommendedName>
</protein>
<dbReference type="EC" id="2.4.2.-" evidence="6"/>
<keyword evidence="3 6" id="KW-0808">Transferase</keyword>
<evidence type="ECO:0000256" key="5">
    <source>
        <dbReference type="ARBA" id="ARBA00023242"/>
    </source>
</evidence>
<dbReference type="Pfam" id="PF00644">
    <property type="entry name" value="PARP"/>
    <property type="match status" value="1"/>
</dbReference>
<evidence type="ECO:0000313" key="9">
    <source>
        <dbReference type="Proteomes" id="UP000663851"/>
    </source>
</evidence>
<evidence type="ECO:0000256" key="6">
    <source>
        <dbReference type="RuleBase" id="RU362114"/>
    </source>
</evidence>
<reference evidence="8" key="1">
    <citation type="submission" date="2021-02" db="EMBL/GenBank/DDBJ databases">
        <authorList>
            <person name="Nowell W R."/>
        </authorList>
    </citation>
    <scope>NUCLEOTIDE SEQUENCE</scope>
</reference>
<dbReference type="PANTHER" id="PTHR14453:SF67">
    <property type="entry name" value="POLY [ADP-RIBOSE] POLYMERASE"/>
    <property type="match status" value="1"/>
</dbReference>
<dbReference type="GO" id="GO:0005737">
    <property type="term" value="C:cytoplasm"/>
    <property type="evidence" value="ECO:0007669"/>
    <property type="project" value="TreeGrafter"/>
</dbReference>
<gene>
    <name evidence="8" type="ORF">HFQ381_LOCUS26942</name>
</gene>
<dbReference type="EMBL" id="CAJOBO010003357">
    <property type="protein sequence ID" value="CAF4489913.1"/>
    <property type="molecule type" value="Genomic_DNA"/>
</dbReference>
<dbReference type="Gene3D" id="3.90.228.10">
    <property type="match status" value="1"/>
</dbReference>
<evidence type="ECO:0000259" key="7">
    <source>
        <dbReference type="PROSITE" id="PS51059"/>
    </source>
</evidence>
<dbReference type="Proteomes" id="UP000663851">
    <property type="component" value="Unassembled WGS sequence"/>
</dbReference>
<comment type="subcellular location">
    <subcellularLocation>
        <location evidence="1">Nucleus</location>
    </subcellularLocation>
</comment>
<dbReference type="InterPro" id="IPR052056">
    <property type="entry name" value="Mono-ARTD/PARP"/>
</dbReference>
<evidence type="ECO:0000313" key="8">
    <source>
        <dbReference type="EMBL" id="CAF4489913.1"/>
    </source>
</evidence>
<dbReference type="GO" id="GO:0003714">
    <property type="term" value="F:transcription corepressor activity"/>
    <property type="evidence" value="ECO:0007669"/>
    <property type="project" value="TreeGrafter"/>
</dbReference>
<accession>A0A820UT18</accession>
<dbReference type="GO" id="GO:0010629">
    <property type="term" value="P:negative regulation of gene expression"/>
    <property type="evidence" value="ECO:0007669"/>
    <property type="project" value="TreeGrafter"/>
</dbReference>
<feature type="non-terminal residue" evidence="8">
    <location>
        <position position="1"/>
    </location>
</feature>